<evidence type="ECO:0000313" key="4">
    <source>
        <dbReference type="EMBL" id="MFH0254380.1"/>
    </source>
</evidence>
<evidence type="ECO:0000256" key="1">
    <source>
        <dbReference type="ARBA" id="ARBA00022729"/>
    </source>
</evidence>
<evidence type="ECO:0000313" key="5">
    <source>
        <dbReference type="Proteomes" id="UP001607157"/>
    </source>
</evidence>
<dbReference type="InterPro" id="IPR052037">
    <property type="entry name" value="LPS_export_LptA"/>
</dbReference>
<sequence>MKTVSRLALAAIFLLFVAAGGMATAQGMQVAFGSAAEESDLPVEVTAQNLDVDQNDGTAVFTGDVRVGQGQMRLAAPRVLVVYLADGSGIARLEATGGVTLVSGEDAAEAAEADYNVETGMIEMTGDVLLVQGPAALTSDRMIVDTVAGTARMTGRVNTVLQSEARQ</sequence>
<organism evidence="4 5">
    <name type="scientific">Roseovarius aquimarinus</name>
    <dbReference type="NCBI Taxonomy" id="1229156"/>
    <lineage>
        <taxon>Bacteria</taxon>
        <taxon>Pseudomonadati</taxon>
        <taxon>Pseudomonadota</taxon>
        <taxon>Alphaproteobacteria</taxon>
        <taxon>Rhodobacterales</taxon>
        <taxon>Roseobacteraceae</taxon>
        <taxon>Roseovarius</taxon>
    </lineage>
</organism>
<dbReference type="Pfam" id="PF03968">
    <property type="entry name" value="LptD_N"/>
    <property type="match status" value="1"/>
</dbReference>
<evidence type="ECO:0000259" key="3">
    <source>
        <dbReference type="Pfam" id="PF03968"/>
    </source>
</evidence>
<dbReference type="PANTHER" id="PTHR36504:SF1">
    <property type="entry name" value="LIPOPOLYSACCHARIDE EXPORT SYSTEM PROTEIN LPTA"/>
    <property type="match status" value="1"/>
</dbReference>
<dbReference type="PANTHER" id="PTHR36504">
    <property type="entry name" value="LIPOPOLYSACCHARIDE EXPORT SYSTEM PROTEIN LPTA"/>
    <property type="match status" value="1"/>
</dbReference>
<keyword evidence="5" id="KW-1185">Reference proteome</keyword>
<gene>
    <name evidence="4" type="ORF">ACGRVM_10785</name>
</gene>
<comment type="caution">
    <text evidence="4">The sequence shown here is derived from an EMBL/GenBank/DDBJ whole genome shotgun (WGS) entry which is preliminary data.</text>
</comment>
<proteinExistence type="predicted"/>
<protein>
    <submittedName>
        <fullName evidence="4">LptA/OstA family protein</fullName>
    </submittedName>
</protein>
<dbReference type="Gene3D" id="2.60.450.10">
    <property type="entry name" value="Lipopolysaccharide (LPS) transport protein A like domain"/>
    <property type="match status" value="1"/>
</dbReference>
<dbReference type="Proteomes" id="UP001607157">
    <property type="component" value="Unassembled WGS sequence"/>
</dbReference>
<dbReference type="EMBL" id="JBIHMM010000003">
    <property type="protein sequence ID" value="MFH0254380.1"/>
    <property type="molecule type" value="Genomic_DNA"/>
</dbReference>
<feature type="signal peptide" evidence="2">
    <location>
        <begin position="1"/>
        <end position="25"/>
    </location>
</feature>
<reference evidence="4 5" key="1">
    <citation type="submission" date="2024-10" db="EMBL/GenBank/DDBJ databases">
        <authorList>
            <person name="Yang X.-N."/>
        </authorList>
    </citation>
    <scope>NUCLEOTIDE SEQUENCE [LARGE SCALE GENOMIC DNA]</scope>
    <source>
        <strain evidence="4 5">CAU 1059</strain>
    </source>
</reference>
<keyword evidence="1 2" id="KW-0732">Signal</keyword>
<feature type="domain" description="Organic solvent tolerance-like N-terminal" evidence="3">
    <location>
        <begin position="44"/>
        <end position="148"/>
    </location>
</feature>
<name>A0ABW7IA89_9RHOB</name>
<evidence type="ECO:0000256" key="2">
    <source>
        <dbReference type="SAM" id="SignalP"/>
    </source>
</evidence>
<dbReference type="RefSeq" id="WP_377171482.1">
    <property type="nucleotide sequence ID" value="NZ_JBHTJC010000003.1"/>
</dbReference>
<accession>A0ABW7IA89</accession>
<dbReference type="InterPro" id="IPR005653">
    <property type="entry name" value="OstA-like_N"/>
</dbReference>
<feature type="chain" id="PRO_5045655970" evidence="2">
    <location>
        <begin position="26"/>
        <end position="167"/>
    </location>
</feature>